<evidence type="ECO:0000256" key="1">
    <source>
        <dbReference type="SAM" id="Phobius"/>
    </source>
</evidence>
<evidence type="ECO:0000313" key="3">
    <source>
        <dbReference type="Proteomes" id="UP001385809"/>
    </source>
</evidence>
<sequence>MTPTAARALVVGALAPALGAAAHVEAGGGLPEVTAAVVAVAFLTAGLAALVVRRRVGVVRLVGVLAAGQVGWHLAMGPSGEHAGHTMSHHVTATPSPGMLAAHAAATVLVALGAAGADRAVGELVARRVGTVLALLGARPPAPSSPVAAAAPPAVRGRDAALLLRVRPLRGPPVRPAG</sequence>
<keyword evidence="1" id="KW-1133">Transmembrane helix</keyword>
<keyword evidence="1" id="KW-0812">Transmembrane</keyword>
<evidence type="ECO:0008006" key="4">
    <source>
        <dbReference type="Google" id="ProtNLM"/>
    </source>
</evidence>
<dbReference type="RefSeq" id="WP_337693731.1">
    <property type="nucleotide sequence ID" value="NZ_JBBEGN010000002.1"/>
</dbReference>
<dbReference type="Proteomes" id="UP001385809">
    <property type="component" value="Unassembled WGS sequence"/>
</dbReference>
<name>A0ABU8MIG8_9PSEU</name>
<gene>
    <name evidence="2" type="ORF">WCD74_04975</name>
</gene>
<proteinExistence type="predicted"/>
<keyword evidence="3" id="KW-1185">Reference proteome</keyword>
<comment type="caution">
    <text evidence="2">The sequence shown here is derived from an EMBL/GenBank/DDBJ whole genome shotgun (WGS) entry which is preliminary data.</text>
</comment>
<feature type="transmembrane region" description="Helical" evidence="1">
    <location>
        <begin position="32"/>
        <end position="52"/>
    </location>
</feature>
<protein>
    <recommendedName>
        <fullName evidence="4">MFS transporter</fullName>
    </recommendedName>
</protein>
<organism evidence="2 3">
    <name type="scientific">Actinomycetospora aurantiaca</name>
    <dbReference type="NCBI Taxonomy" id="3129233"/>
    <lineage>
        <taxon>Bacteria</taxon>
        <taxon>Bacillati</taxon>
        <taxon>Actinomycetota</taxon>
        <taxon>Actinomycetes</taxon>
        <taxon>Pseudonocardiales</taxon>
        <taxon>Pseudonocardiaceae</taxon>
        <taxon>Actinomycetospora</taxon>
    </lineage>
</organism>
<evidence type="ECO:0000313" key="2">
    <source>
        <dbReference type="EMBL" id="MEJ2867106.1"/>
    </source>
</evidence>
<keyword evidence="1" id="KW-0472">Membrane</keyword>
<dbReference type="EMBL" id="JBBEGN010000002">
    <property type="protein sequence ID" value="MEJ2867106.1"/>
    <property type="molecule type" value="Genomic_DNA"/>
</dbReference>
<accession>A0ABU8MIG8</accession>
<reference evidence="2 3" key="1">
    <citation type="submission" date="2024-03" db="EMBL/GenBank/DDBJ databases">
        <title>Actinomycetospora sp. OC33-EN08, a novel actinomycete isolated from wild orchid (Aerides multiflora).</title>
        <authorList>
            <person name="Suriyachadkun C."/>
        </authorList>
    </citation>
    <scope>NUCLEOTIDE SEQUENCE [LARGE SCALE GENOMIC DNA]</scope>
    <source>
        <strain evidence="2 3">OC33-EN08</strain>
    </source>
</reference>